<dbReference type="AlphaFoldDB" id="A0AA37F9R1"/>
<proteinExistence type="predicted"/>
<evidence type="ECO:0000313" key="3">
    <source>
        <dbReference type="Proteomes" id="UP000632195"/>
    </source>
</evidence>
<evidence type="ECO:0000313" key="2">
    <source>
        <dbReference type="EMBL" id="GGM76835.1"/>
    </source>
</evidence>
<dbReference type="Pfam" id="PF00535">
    <property type="entry name" value="Glycos_transf_2"/>
    <property type="match status" value="1"/>
</dbReference>
<sequence length="329" mass="38144">MVLSQDGMGEAGQQGVEISVIVIAYTRRKFIEPCLLSVLNQDFDRDRFEIILVKNFIDPQFDAEFSKKGVIIINSTERGIYRKVYEGVQRARGEVICFLEDDDEFLPEKLKLVHQEFLDAELCYLHNNLVPVDENGNRVAFTEITRAFNNSSISVRKKCINWELFRQIDIATSMDILLYLSALDSGGRIREIDKPLTLYRVHAMSDSNSKIYADFDSYCRNEIGKNRESVALYEKVLPSFRDRRVREAIVSRIQGAKFKLRLYGEPVDVGLPEMFYTILVPIDPLGESLRLRLFRIKYSLASMMPKPVRQFAVRKMYRDLQKLVRIKST</sequence>
<dbReference type="InterPro" id="IPR029044">
    <property type="entry name" value="Nucleotide-diphossugar_trans"/>
</dbReference>
<organism evidence="2 3">
    <name type="scientific">Thermogymnomonas acidicola</name>
    <dbReference type="NCBI Taxonomy" id="399579"/>
    <lineage>
        <taxon>Archaea</taxon>
        <taxon>Methanobacteriati</taxon>
        <taxon>Thermoplasmatota</taxon>
        <taxon>Thermoplasmata</taxon>
        <taxon>Thermoplasmatales</taxon>
        <taxon>Thermogymnomonas</taxon>
    </lineage>
</organism>
<dbReference type="GO" id="GO:0016758">
    <property type="term" value="F:hexosyltransferase activity"/>
    <property type="evidence" value="ECO:0007669"/>
    <property type="project" value="UniProtKB-ARBA"/>
</dbReference>
<comment type="caution">
    <text evidence="2">The sequence shown here is derived from an EMBL/GenBank/DDBJ whole genome shotgun (WGS) entry which is preliminary data.</text>
</comment>
<reference evidence="2" key="1">
    <citation type="journal article" date="2014" name="Int. J. Syst. Evol. Microbiol.">
        <title>Complete genome sequence of Corynebacterium casei LMG S-19264T (=DSM 44701T), isolated from a smear-ripened cheese.</title>
        <authorList>
            <consortium name="US DOE Joint Genome Institute (JGI-PGF)"/>
            <person name="Walter F."/>
            <person name="Albersmeier A."/>
            <person name="Kalinowski J."/>
            <person name="Ruckert C."/>
        </authorList>
    </citation>
    <scope>NUCLEOTIDE SEQUENCE</scope>
    <source>
        <strain evidence="2">JCM 13583</strain>
    </source>
</reference>
<reference evidence="2" key="2">
    <citation type="submission" date="2022-09" db="EMBL/GenBank/DDBJ databases">
        <authorList>
            <person name="Sun Q."/>
            <person name="Ohkuma M."/>
        </authorList>
    </citation>
    <scope>NUCLEOTIDE SEQUENCE</scope>
    <source>
        <strain evidence="2">JCM 13583</strain>
    </source>
</reference>
<dbReference type="PANTHER" id="PTHR22916:SF3">
    <property type="entry name" value="UDP-GLCNAC:BETAGAL BETA-1,3-N-ACETYLGLUCOSAMINYLTRANSFERASE-LIKE PROTEIN 1"/>
    <property type="match status" value="1"/>
</dbReference>
<protein>
    <recommendedName>
        <fullName evidence="1">Glycosyltransferase 2-like domain-containing protein</fullName>
    </recommendedName>
</protein>
<feature type="domain" description="Glycosyltransferase 2-like" evidence="1">
    <location>
        <begin position="19"/>
        <end position="119"/>
    </location>
</feature>
<accession>A0AA37F9R1</accession>
<dbReference type="PANTHER" id="PTHR22916">
    <property type="entry name" value="GLYCOSYLTRANSFERASE"/>
    <property type="match status" value="1"/>
</dbReference>
<dbReference type="Gene3D" id="3.90.550.10">
    <property type="entry name" value="Spore Coat Polysaccharide Biosynthesis Protein SpsA, Chain A"/>
    <property type="match status" value="1"/>
</dbReference>
<gene>
    <name evidence="2" type="ORF">GCM10007108_13640</name>
</gene>
<dbReference type="EMBL" id="BMNY01000002">
    <property type="protein sequence ID" value="GGM76835.1"/>
    <property type="molecule type" value="Genomic_DNA"/>
</dbReference>
<evidence type="ECO:0000259" key="1">
    <source>
        <dbReference type="Pfam" id="PF00535"/>
    </source>
</evidence>
<name>A0AA37F9R1_9ARCH</name>
<dbReference type="SUPFAM" id="SSF53448">
    <property type="entry name" value="Nucleotide-diphospho-sugar transferases"/>
    <property type="match status" value="1"/>
</dbReference>
<dbReference type="InterPro" id="IPR001173">
    <property type="entry name" value="Glyco_trans_2-like"/>
</dbReference>
<dbReference type="RefSeq" id="WP_188681489.1">
    <property type="nucleotide sequence ID" value="NZ_BMNY01000002.1"/>
</dbReference>
<keyword evidence="3" id="KW-1185">Reference proteome</keyword>
<dbReference type="Proteomes" id="UP000632195">
    <property type="component" value="Unassembled WGS sequence"/>
</dbReference>